<sequence>MNRFLPALLTVSLFAAAPAVAADHDFEVSNRTSAGLTSIAVQGGQVIDFQRVASSGNRNFTLRLPDGVCATRLIASFDDGDTLTIDYDACNEGGIALGHEGD</sequence>
<feature type="signal peptide" evidence="1">
    <location>
        <begin position="1"/>
        <end position="21"/>
    </location>
</feature>
<keyword evidence="3" id="KW-1185">Reference proteome</keyword>
<name>A0A6M1T384_9HYPH</name>
<evidence type="ECO:0000313" key="2">
    <source>
        <dbReference type="EMBL" id="NGP19271.1"/>
    </source>
</evidence>
<dbReference type="EMBL" id="JAALFG010000005">
    <property type="protein sequence ID" value="NGP19271.1"/>
    <property type="molecule type" value="Genomic_DNA"/>
</dbReference>
<feature type="chain" id="PRO_5026745501" evidence="1">
    <location>
        <begin position="22"/>
        <end position="102"/>
    </location>
</feature>
<accession>A0A6M1T384</accession>
<comment type="caution">
    <text evidence="2">The sequence shown here is derived from an EMBL/GenBank/DDBJ whole genome shotgun (WGS) entry which is preliminary data.</text>
</comment>
<keyword evidence="1" id="KW-0732">Signal</keyword>
<dbReference type="RefSeq" id="WP_164535522.1">
    <property type="nucleotide sequence ID" value="NZ_JAALFG010000005.1"/>
</dbReference>
<dbReference type="Proteomes" id="UP000474802">
    <property type="component" value="Unassembled WGS sequence"/>
</dbReference>
<organism evidence="2 3">
    <name type="scientific">Devosia aurantiaca</name>
    <dbReference type="NCBI Taxonomy" id="2714858"/>
    <lineage>
        <taxon>Bacteria</taxon>
        <taxon>Pseudomonadati</taxon>
        <taxon>Pseudomonadota</taxon>
        <taxon>Alphaproteobacteria</taxon>
        <taxon>Hyphomicrobiales</taxon>
        <taxon>Devosiaceae</taxon>
        <taxon>Devosia</taxon>
    </lineage>
</organism>
<dbReference type="AlphaFoldDB" id="A0A6M1T384"/>
<evidence type="ECO:0000256" key="1">
    <source>
        <dbReference type="SAM" id="SignalP"/>
    </source>
</evidence>
<gene>
    <name evidence="2" type="ORF">G5575_17975</name>
</gene>
<protein>
    <submittedName>
        <fullName evidence="2">Uncharacterized protein</fullName>
    </submittedName>
</protein>
<evidence type="ECO:0000313" key="3">
    <source>
        <dbReference type="Proteomes" id="UP000474802"/>
    </source>
</evidence>
<proteinExistence type="predicted"/>
<reference evidence="2 3" key="1">
    <citation type="submission" date="2020-02" db="EMBL/GenBank/DDBJ databases">
        <authorList>
            <person name="Khan S.A."/>
            <person name="Jeon C.O."/>
            <person name="Chun B.H."/>
        </authorList>
    </citation>
    <scope>NUCLEOTIDE SEQUENCE [LARGE SCALE GENOMIC DNA]</scope>
    <source>
        <strain evidence="2 3">H239</strain>
    </source>
</reference>
<reference evidence="2 3" key="2">
    <citation type="submission" date="2020-03" db="EMBL/GenBank/DDBJ databases">
        <title>Devosia chinhatensis sp. nov., isolated from a hexachlorocyclohexane (HCH) dump site in India.</title>
        <authorList>
            <person name="Kumar M."/>
            <person name="Lal R."/>
        </authorList>
    </citation>
    <scope>NUCLEOTIDE SEQUENCE [LARGE SCALE GENOMIC DNA]</scope>
    <source>
        <strain evidence="2 3">H239</strain>
    </source>
</reference>